<name>A0A7T0G1D5_9BACT</name>
<dbReference type="InterPro" id="IPR050330">
    <property type="entry name" value="Bact_OuterMem_StrucFunc"/>
</dbReference>
<evidence type="ECO:0000256" key="8">
    <source>
        <dbReference type="SAM" id="MobiDB-lite"/>
    </source>
</evidence>
<comment type="similarity">
    <text evidence="2">Belongs to the MotB family.</text>
</comment>
<evidence type="ECO:0000313" key="12">
    <source>
        <dbReference type="Proteomes" id="UP000594688"/>
    </source>
</evidence>
<dbReference type="InterPro" id="IPR025713">
    <property type="entry name" value="MotB-like_N_dom"/>
</dbReference>
<evidence type="ECO:0000313" key="11">
    <source>
        <dbReference type="EMBL" id="QPJ62746.1"/>
    </source>
</evidence>
<evidence type="ECO:0000256" key="4">
    <source>
        <dbReference type="ARBA" id="ARBA00022692"/>
    </source>
</evidence>
<evidence type="ECO:0000256" key="1">
    <source>
        <dbReference type="ARBA" id="ARBA00004162"/>
    </source>
</evidence>
<comment type="subcellular location">
    <subcellularLocation>
        <location evidence="1">Cell membrane</location>
        <topology evidence="1">Single-pass membrane protein</topology>
    </subcellularLocation>
</comment>
<keyword evidence="5 9" id="KW-1133">Transmembrane helix</keyword>
<dbReference type="Pfam" id="PF13677">
    <property type="entry name" value="MotB_plug"/>
    <property type="match status" value="1"/>
</dbReference>
<protein>
    <submittedName>
        <fullName evidence="11">OmpA family protein</fullName>
    </submittedName>
</protein>
<dbReference type="PANTHER" id="PTHR30329">
    <property type="entry name" value="STATOR ELEMENT OF FLAGELLAR MOTOR COMPLEX"/>
    <property type="match status" value="1"/>
</dbReference>
<accession>A0A7T0G1D5</accession>
<evidence type="ECO:0000259" key="10">
    <source>
        <dbReference type="PROSITE" id="PS51123"/>
    </source>
</evidence>
<dbReference type="InterPro" id="IPR006665">
    <property type="entry name" value="OmpA-like"/>
</dbReference>
<dbReference type="Gene3D" id="3.30.1330.60">
    <property type="entry name" value="OmpA-like domain"/>
    <property type="match status" value="1"/>
</dbReference>
<dbReference type="CDD" id="cd07185">
    <property type="entry name" value="OmpA_C-like"/>
    <property type="match status" value="1"/>
</dbReference>
<keyword evidence="6 7" id="KW-0472">Membrane</keyword>
<dbReference type="InterPro" id="IPR036737">
    <property type="entry name" value="OmpA-like_sf"/>
</dbReference>
<evidence type="ECO:0000256" key="5">
    <source>
        <dbReference type="ARBA" id="ARBA00022989"/>
    </source>
</evidence>
<evidence type="ECO:0000256" key="2">
    <source>
        <dbReference type="ARBA" id="ARBA00008914"/>
    </source>
</evidence>
<evidence type="ECO:0000256" key="6">
    <source>
        <dbReference type="ARBA" id="ARBA00023136"/>
    </source>
</evidence>
<keyword evidence="4 9" id="KW-0812">Transmembrane</keyword>
<dbReference type="KEGG" id="nli:G3M70_13015"/>
<dbReference type="AlphaFoldDB" id="A0A7T0G1D5"/>
<dbReference type="SUPFAM" id="SSF103088">
    <property type="entry name" value="OmpA-like"/>
    <property type="match status" value="1"/>
</dbReference>
<dbReference type="Proteomes" id="UP000594688">
    <property type="component" value="Chromosome"/>
</dbReference>
<feature type="domain" description="OmpA-like" evidence="10">
    <location>
        <begin position="135"/>
        <end position="255"/>
    </location>
</feature>
<keyword evidence="3" id="KW-1003">Cell membrane</keyword>
<sequence length="267" mass="29897">MAEEESPPAEEPEEEEHECEEGIPAWVMTFADLVTLLMVFFILLFAMGTIEQEKWKQIKASLKSALGTDVIPETGTRVGLDVIKDPDAKLDEDTIAAVDEVGAMVAKEVEEIASEVEEFVYKNKLSGQVEVSSDERGAVITISDVVLFPPGRSRMTYAGKKTIDQVFDLLQQFNYDVRIEGHTDNSPIHTEQFPSNWELSASRAADVARLLVENGFPPEKLSVVGFAEFHPKVPNTSAKNRSKNRRIEIVYQRGSIRGKMVDVLRRR</sequence>
<dbReference type="PROSITE" id="PS51123">
    <property type="entry name" value="OMPA_2"/>
    <property type="match status" value="1"/>
</dbReference>
<evidence type="ECO:0000256" key="7">
    <source>
        <dbReference type="PROSITE-ProRule" id="PRU00473"/>
    </source>
</evidence>
<evidence type="ECO:0000256" key="3">
    <source>
        <dbReference type="ARBA" id="ARBA00022475"/>
    </source>
</evidence>
<evidence type="ECO:0000256" key="9">
    <source>
        <dbReference type="SAM" id="Phobius"/>
    </source>
</evidence>
<dbReference type="Pfam" id="PF00691">
    <property type="entry name" value="OmpA"/>
    <property type="match status" value="1"/>
</dbReference>
<reference evidence="11 12" key="1">
    <citation type="submission" date="2020-02" db="EMBL/GenBank/DDBJ databases">
        <title>Genomic and physiological characterization of two novel Nitrospinaceae genera.</title>
        <authorList>
            <person name="Mueller A.J."/>
            <person name="Jung M.-Y."/>
            <person name="Strachan C.R."/>
            <person name="Herbold C.W."/>
            <person name="Kirkegaard R.H."/>
            <person name="Daims H."/>
        </authorList>
    </citation>
    <scope>NUCLEOTIDE SEQUENCE [LARGE SCALE GENOMIC DNA]</scope>
    <source>
        <strain evidence="11">EB</strain>
    </source>
</reference>
<proteinExistence type="inferred from homology"/>
<feature type="region of interest" description="Disordered" evidence="8">
    <location>
        <begin position="1"/>
        <end position="20"/>
    </location>
</feature>
<organism evidence="11 12">
    <name type="scientific">Candidatus Nitronauta litoralis</name>
    <dbReference type="NCBI Taxonomy" id="2705533"/>
    <lineage>
        <taxon>Bacteria</taxon>
        <taxon>Pseudomonadati</taxon>
        <taxon>Nitrospinota/Tectimicrobiota group</taxon>
        <taxon>Nitrospinota</taxon>
        <taxon>Nitrospinia</taxon>
        <taxon>Nitrospinales</taxon>
        <taxon>Nitrospinaceae</taxon>
        <taxon>Candidatus Nitronauta</taxon>
    </lineage>
</organism>
<feature type="transmembrane region" description="Helical" evidence="9">
    <location>
        <begin position="23"/>
        <end position="46"/>
    </location>
</feature>
<dbReference type="GO" id="GO:0005886">
    <property type="term" value="C:plasma membrane"/>
    <property type="evidence" value="ECO:0007669"/>
    <property type="project" value="UniProtKB-SubCell"/>
</dbReference>
<gene>
    <name evidence="11" type="ORF">G3M70_13015</name>
</gene>
<dbReference type="EMBL" id="CP048685">
    <property type="protein sequence ID" value="QPJ62746.1"/>
    <property type="molecule type" value="Genomic_DNA"/>
</dbReference>
<dbReference type="PANTHER" id="PTHR30329:SF21">
    <property type="entry name" value="LIPOPROTEIN YIAD-RELATED"/>
    <property type="match status" value="1"/>
</dbReference>